<dbReference type="Pfam" id="PF01805">
    <property type="entry name" value="Surp"/>
    <property type="match status" value="1"/>
</dbReference>
<comment type="caution">
    <text evidence="8">The sequence shown here is derived from an EMBL/GenBank/DDBJ whole genome shotgun (WGS) entry which is preliminary data.</text>
</comment>
<feature type="region of interest" description="Disordered" evidence="5">
    <location>
        <begin position="129"/>
        <end position="185"/>
    </location>
</feature>
<accession>A0ABR2YUX0</accession>
<evidence type="ECO:0008006" key="10">
    <source>
        <dbReference type="Google" id="ProtNLM"/>
    </source>
</evidence>
<sequence length="370" mass="40064">MGTNSISFSLGGNAKGAPPGRVGFGIRAPKKVAPISAVFAVDDSDTEDQEVVDHSAKRQRVESSVSAGPAPPQDPEVRKVVEKLAEFVAKNGRNFEDVTRQRNPEDSPFRFLHHKTSPEYQYYEARVRELEGGKSGTSMAGPPVAQPQLRPPAAPAEQPVQPPPRVNRFSESKPDEAHEAVRAKAALDKGDSLAAMEAYAKLAARKEQARPSDAEEEKPRVALLNETSFDRRRQVAVYKNDGKRGHHMQDFIPPEELAKLLAKSGSETAKAQAAALEEAQKIQADNVGHRMLQAMGWREGQGLGANASGIAAPIAAAGAKQPVDKGGLGTKGQGDIEEGDDEFEVYRKRMMLGYKHRPNPLGNPRKPYAS</sequence>
<feature type="region of interest" description="Disordered" evidence="5">
    <location>
        <begin position="42"/>
        <end position="77"/>
    </location>
</feature>
<evidence type="ECO:0000256" key="2">
    <source>
        <dbReference type="ARBA" id="ARBA00022664"/>
    </source>
</evidence>
<protein>
    <recommendedName>
        <fullName evidence="10">G-patch domain-containing protein</fullName>
    </recommendedName>
</protein>
<feature type="domain" description="G-patch" evidence="7">
    <location>
        <begin position="284"/>
        <end position="333"/>
    </location>
</feature>
<dbReference type="SUPFAM" id="SSF109905">
    <property type="entry name" value="Surp module (SWAP domain)"/>
    <property type="match status" value="1"/>
</dbReference>
<keyword evidence="2" id="KW-0507">mRNA processing</keyword>
<dbReference type="InterPro" id="IPR035967">
    <property type="entry name" value="SWAP/Surp_sf"/>
</dbReference>
<name>A0ABR2YUX0_9CHLO</name>
<proteinExistence type="predicted"/>
<evidence type="ECO:0000256" key="3">
    <source>
        <dbReference type="ARBA" id="ARBA00023187"/>
    </source>
</evidence>
<evidence type="ECO:0000313" key="8">
    <source>
        <dbReference type="EMBL" id="KAK9915471.1"/>
    </source>
</evidence>
<dbReference type="SMART" id="SM00648">
    <property type="entry name" value="SWAP"/>
    <property type="match status" value="1"/>
</dbReference>
<feature type="compositionally biased region" description="Pro residues" evidence="5">
    <location>
        <begin position="149"/>
        <end position="165"/>
    </location>
</feature>
<dbReference type="InterPro" id="IPR000467">
    <property type="entry name" value="G_patch_dom"/>
</dbReference>
<evidence type="ECO:0000256" key="5">
    <source>
        <dbReference type="SAM" id="MobiDB-lite"/>
    </source>
</evidence>
<evidence type="ECO:0000259" key="7">
    <source>
        <dbReference type="PROSITE" id="PS50174"/>
    </source>
</evidence>
<reference evidence="8 9" key="1">
    <citation type="journal article" date="2024" name="Nat. Commun.">
        <title>Phylogenomics reveals the evolutionary origins of lichenization in chlorophyte algae.</title>
        <authorList>
            <person name="Puginier C."/>
            <person name="Libourel C."/>
            <person name="Otte J."/>
            <person name="Skaloud P."/>
            <person name="Haon M."/>
            <person name="Grisel S."/>
            <person name="Petersen M."/>
            <person name="Berrin J.G."/>
            <person name="Delaux P.M."/>
            <person name="Dal Grande F."/>
            <person name="Keller J."/>
        </authorList>
    </citation>
    <scope>NUCLEOTIDE SEQUENCE [LARGE SCALE GENOMIC DNA]</scope>
    <source>
        <strain evidence="8 9">SAG 216-7</strain>
    </source>
</reference>
<organism evidence="8 9">
    <name type="scientific">Coccomyxa subellipsoidea</name>
    <dbReference type="NCBI Taxonomy" id="248742"/>
    <lineage>
        <taxon>Eukaryota</taxon>
        <taxon>Viridiplantae</taxon>
        <taxon>Chlorophyta</taxon>
        <taxon>core chlorophytes</taxon>
        <taxon>Trebouxiophyceae</taxon>
        <taxon>Trebouxiophyceae incertae sedis</taxon>
        <taxon>Coccomyxaceae</taxon>
        <taxon>Coccomyxa</taxon>
    </lineage>
</organism>
<evidence type="ECO:0000256" key="1">
    <source>
        <dbReference type="ARBA" id="ARBA00004123"/>
    </source>
</evidence>
<dbReference type="PANTHER" id="PTHR23340:SF0">
    <property type="entry name" value="SURP AND G-PATCH DOMAIN-CONTAINING PROTEIN 1 ISOFORM X1"/>
    <property type="match status" value="1"/>
</dbReference>
<dbReference type="PROSITE" id="PS50174">
    <property type="entry name" value="G_PATCH"/>
    <property type="match status" value="1"/>
</dbReference>
<feature type="compositionally biased region" description="Basic and acidic residues" evidence="5">
    <location>
        <begin position="168"/>
        <end position="185"/>
    </location>
</feature>
<dbReference type="SMART" id="SM00443">
    <property type="entry name" value="G_patch"/>
    <property type="match status" value="1"/>
</dbReference>
<dbReference type="InterPro" id="IPR040169">
    <property type="entry name" value="SUGP1/2"/>
</dbReference>
<comment type="subcellular location">
    <subcellularLocation>
        <location evidence="1">Nucleus</location>
    </subcellularLocation>
</comment>
<feature type="domain" description="SURP motif" evidence="6">
    <location>
        <begin position="80"/>
        <end position="123"/>
    </location>
</feature>
<feature type="region of interest" description="Disordered" evidence="5">
    <location>
        <begin position="1"/>
        <end position="23"/>
    </location>
</feature>
<dbReference type="Proteomes" id="UP001491310">
    <property type="component" value="Unassembled WGS sequence"/>
</dbReference>
<evidence type="ECO:0000256" key="4">
    <source>
        <dbReference type="ARBA" id="ARBA00023242"/>
    </source>
</evidence>
<dbReference type="PANTHER" id="PTHR23340">
    <property type="entry name" value="ARGININE/SERINE RICH SPLICING FACTOR SF4/14"/>
    <property type="match status" value="1"/>
</dbReference>
<keyword evidence="9" id="KW-1185">Reference proteome</keyword>
<feature type="compositionally biased region" description="Polar residues" evidence="5">
    <location>
        <begin position="1"/>
        <end position="10"/>
    </location>
</feature>
<feature type="compositionally biased region" description="Basic and acidic residues" evidence="5">
    <location>
        <begin position="205"/>
        <end position="220"/>
    </location>
</feature>
<evidence type="ECO:0000259" key="6">
    <source>
        <dbReference type="PROSITE" id="PS50128"/>
    </source>
</evidence>
<dbReference type="PROSITE" id="PS50128">
    <property type="entry name" value="SURP"/>
    <property type="match status" value="1"/>
</dbReference>
<feature type="compositionally biased region" description="Basic and acidic residues" evidence="5">
    <location>
        <begin position="51"/>
        <end position="61"/>
    </location>
</feature>
<keyword evidence="3" id="KW-0508">mRNA splicing</keyword>
<dbReference type="Gene3D" id="1.10.10.790">
    <property type="entry name" value="Surp module"/>
    <property type="match status" value="1"/>
</dbReference>
<dbReference type="InterPro" id="IPR000061">
    <property type="entry name" value="Surp"/>
</dbReference>
<gene>
    <name evidence="8" type="ORF">WJX75_009690</name>
</gene>
<feature type="region of interest" description="Disordered" evidence="5">
    <location>
        <begin position="317"/>
        <end position="340"/>
    </location>
</feature>
<evidence type="ECO:0000313" key="9">
    <source>
        <dbReference type="Proteomes" id="UP001491310"/>
    </source>
</evidence>
<dbReference type="Pfam" id="PF01585">
    <property type="entry name" value="G-patch"/>
    <property type="match status" value="1"/>
</dbReference>
<dbReference type="EMBL" id="JALJOT010000005">
    <property type="protein sequence ID" value="KAK9915471.1"/>
    <property type="molecule type" value="Genomic_DNA"/>
</dbReference>
<keyword evidence="4" id="KW-0539">Nucleus</keyword>
<feature type="region of interest" description="Disordered" evidence="5">
    <location>
        <begin position="205"/>
        <end position="226"/>
    </location>
</feature>